<evidence type="ECO:0000313" key="2">
    <source>
        <dbReference type="Proteomes" id="UP000694888"/>
    </source>
</evidence>
<dbReference type="Proteomes" id="UP000694888">
    <property type="component" value="Unplaced"/>
</dbReference>
<sequence>MMSVLGLLVCFALSIHGTHCIKDGNSVNPCDYDGIAVVQLAGQIFCNGVISGGQLVLPETCASNLKTLSTYADLTVNYASGTETTTIPKGAFSTTLTDGIARAALPSFTPSGCFKEAMLYDKSTQTVDPSTCQMVSYGGETSADVTFDGSLEATSLTKISGVECCSLIDKEDTLNAEYAQVPTKDVPLNCVTSDGAACGIADLGAPIYCRTDTNELVVTGLTTSNSCVDGRTTLVNDLTDSDPNFKFGY</sequence>
<protein>
    <submittedName>
        <fullName evidence="3">Uncharacterized protein LOC101855551</fullName>
    </submittedName>
</protein>
<evidence type="ECO:0000313" key="3">
    <source>
        <dbReference type="RefSeq" id="XP_012936090.1"/>
    </source>
</evidence>
<keyword evidence="1" id="KW-0732">Signal</keyword>
<gene>
    <name evidence="3" type="primary">LOC101855551</name>
</gene>
<feature type="signal peptide" evidence="1">
    <location>
        <begin position="1"/>
        <end position="20"/>
    </location>
</feature>
<keyword evidence="2" id="KW-1185">Reference proteome</keyword>
<organism evidence="2 3">
    <name type="scientific">Aplysia californica</name>
    <name type="common">California sea hare</name>
    <dbReference type="NCBI Taxonomy" id="6500"/>
    <lineage>
        <taxon>Eukaryota</taxon>
        <taxon>Metazoa</taxon>
        <taxon>Spiralia</taxon>
        <taxon>Lophotrochozoa</taxon>
        <taxon>Mollusca</taxon>
        <taxon>Gastropoda</taxon>
        <taxon>Heterobranchia</taxon>
        <taxon>Euthyneura</taxon>
        <taxon>Tectipleura</taxon>
        <taxon>Aplysiida</taxon>
        <taxon>Aplysioidea</taxon>
        <taxon>Aplysiidae</taxon>
        <taxon>Aplysia</taxon>
    </lineage>
</organism>
<feature type="chain" id="PRO_5045865850" evidence="1">
    <location>
        <begin position="21"/>
        <end position="249"/>
    </location>
</feature>
<name>A0ABM0ZWR0_APLCA</name>
<accession>A0ABM0ZWR0</accession>
<dbReference type="RefSeq" id="XP_012936090.1">
    <property type="nucleotide sequence ID" value="XM_013080636.1"/>
</dbReference>
<proteinExistence type="predicted"/>
<reference evidence="3" key="1">
    <citation type="submission" date="2025-08" db="UniProtKB">
        <authorList>
            <consortium name="RefSeq"/>
        </authorList>
    </citation>
    <scope>IDENTIFICATION</scope>
</reference>
<evidence type="ECO:0000256" key="1">
    <source>
        <dbReference type="SAM" id="SignalP"/>
    </source>
</evidence>
<dbReference type="GeneID" id="101855551"/>